<reference evidence="1" key="2">
    <citation type="journal article" date="2015" name="Fish Shellfish Immunol.">
        <title>Early steps in the European eel (Anguilla anguilla)-Vibrio vulnificus interaction in the gills: Role of the RtxA13 toxin.</title>
        <authorList>
            <person name="Callol A."/>
            <person name="Pajuelo D."/>
            <person name="Ebbesson L."/>
            <person name="Teles M."/>
            <person name="MacKenzie S."/>
            <person name="Amaro C."/>
        </authorList>
    </citation>
    <scope>NUCLEOTIDE SEQUENCE</scope>
</reference>
<dbReference type="AlphaFoldDB" id="A0A0E9REM0"/>
<protein>
    <submittedName>
        <fullName evidence="1">Uncharacterized protein</fullName>
    </submittedName>
</protein>
<evidence type="ECO:0000313" key="1">
    <source>
        <dbReference type="EMBL" id="JAH27544.1"/>
    </source>
</evidence>
<organism evidence="1">
    <name type="scientific">Anguilla anguilla</name>
    <name type="common">European freshwater eel</name>
    <name type="synonym">Muraena anguilla</name>
    <dbReference type="NCBI Taxonomy" id="7936"/>
    <lineage>
        <taxon>Eukaryota</taxon>
        <taxon>Metazoa</taxon>
        <taxon>Chordata</taxon>
        <taxon>Craniata</taxon>
        <taxon>Vertebrata</taxon>
        <taxon>Euteleostomi</taxon>
        <taxon>Actinopterygii</taxon>
        <taxon>Neopterygii</taxon>
        <taxon>Teleostei</taxon>
        <taxon>Anguilliformes</taxon>
        <taxon>Anguillidae</taxon>
        <taxon>Anguilla</taxon>
    </lineage>
</organism>
<dbReference type="EMBL" id="GBXM01081033">
    <property type="protein sequence ID" value="JAH27544.1"/>
    <property type="molecule type" value="Transcribed_RNA"/>
</dbReference>
<accession>A0A0E9REM0</accession>
<reference evidence="1" key="1">
    <citation type="submission" date="2014-11" db="EMBL/GenBank/DDBJ databases">
        <authorList>
            <person name="Amaro Gonzalez C."/>
        </authorList>
    </citation>
    <scope>NUCLEOTIDE SEQUENCE</scope>
</reference>
<name>A0A0E9REM0_ANGAN</name>
<sequence length="25" mass="2974">MLKNMRDFFSKCKAQQNTDIWQGAL</sequence>
<proteinExistence type="predicted"/>